<evidence type="ECO:0000256" key="1">
    <source>
        <dbReference type="ARBA" id="ARBA00009861"/>
    </source>
</evidence>
<dbReference type="Gene3D" id="3.30.559.10">
    <property type="entry name" value="Chloramphenicol acetyltransferase-like domain"/>
    <property type="match status" value="2"/>
</dbReference>
<gene>
    <name evidence="2" type="ORF">R1sor_023483</name>
</gene>
<comment type="similarity">
    <text evidence="1">Belongs to the plant acyltransferase family.</text>
</comment>
<proteinExistence type="inferred from homology"/>
<dbReference type="PANTHER" id="PTHR31642:SF160">
    <property type="entry name" value="HXXXD-TYPE ACYL-TRANSFERASE FAMILY PROTEIN"/>
    <property type="match status" value="1"/>
</dbReference>
<dbReference type="EMBL" id="JBJQOH010000007">
    <property type="protein sequence ID" value="KAL3680527.1"/>
    <property type="molecule type" value="Genomic_DNA"/>
</dbReference>
<keyword evidence="3" id="KW-1185">Reference proteome</keyword>
<organism evidence="2 3">
    <name type="scientific">Riccia sorocarpa</name>
    <dbReference type="NCBI Taxonomy" id="122646"/>
    <lineage>
        <taxon>Eukaryota</taxon>
        <taxon>Viridiplantae</taxon>
        <taxon>Streptophyta</taxon>
        <taxon>Embryophyta</taxon>
        <taxon>Marchantiophyta</taxon>
        <taxon>Marchantiopsida</taxon>
        <taxon>Marchantiidae</taxon>
        <taxon>Marchantiales</taxon>
        <taxon>Ricciaceae</taxon>
        <taxon>Riccia</taxon>
    </lineage>
</organism>
<evidence type="ECO:0000313" key="3">
    <source>
        <dbReference type="Proteomes" id="UP001633002"/>
    </source>
</evidence>
<dbReference type="Pfam" id="PF02458">
    <property type="entry name" value="Transferase"/>
    <property type="match status" value="1"/>
</dbReference>
<dbReference type="InterPro" id="IPR050317">
    <property type="entry name" value="Plant_Fungal_Acyltransferase"/>
</dbReference>
<dbReference type="PANTHER" id="PTHR31642">
    <property type="entry name" value="TRICHOTHECENE 3-O-ACETYLTRANSFERASE"/>
    <property type="match status" value="1"/>
</dbReference>
<dbReference type="AlphaFoldDB" id="A0ABD3GQR7"/>
<sequence length="459" mass="50898">MGKDLSKWTTVVTRLVEPDIKREPEWIEWSTLDEFLNRFSGHPFTSYFLLYKPEAGAAADAESVLPIDRLIESLGKALDHFYPFAGRIIKKDGSCWGGRLFCNNEGALFTHRRYDGVASDLIDEEQFQSVELITGFDCLHAVDASKLPTLIIQVTDFQCGTRCLSTSWNHGVADGFSATHFLESWAKISRGEPISLMPVHNRTLLTPRKSSSVLDGSQVRFLNTSIKDPVTVELAIPGDGVGTKVMKLGKTRINELKAEALSSHDGINLSTADCVSAHFWRLITEKRNLQGHELTRFVTAVNGRSRLKDFPAGYFGNCVTFAVVVMTAGELLSKPLGHAAVAIHNAVKAMDEEVIRGTIDWMAVNKLHSSCVGDEPFMPGDPNSNLHTFQVSWQNRFPFYELDFGGGRPSAVLRNRLKTRAFAGSRFYALPTSTTSSEGDLQVLLIVENSLLKKLEDEI</sequence>
<accession>A0ABD3GQR7</accession>
<reference evidence="2 3" key="1">
    <citation type="submission" date="2024-09" db="EMBL/GenBank/DDBJ databases">
        <title>Chromosome-scale assembly of Riccia sorocarpa.</title>
        <authorList>
            <person name="Paukszto L."/>
        </authorList>
    </citation>
    <scope>NUCLEOTIDE SEQUENCE [LARGE SCALE GENOMIC DNA]</scope>
    <source>
        <strain evidence="2">LP-2024</strain>
        <tissue evidence="2">Aerial parts of the thallus</tissue>
    </source>
</reference>
<protein>
    <submittedName>
        <fullName evidence="2">Uncharacterized protein</fullName>
    </submittedName>
</protein>
<comment type="caution">
    <text evidence="2">The sequence shown here is derived from an EMBL/GenBank/DDBJ whole genome shotgun (WGS) entry which is preliminary data.</text>
</comment>
<dbReference type="Proteomes" id="UP001633002">
    <property type="component" value="Unassembled WGS sequence"/>
</dbReference>
<dbReference type="InterPro" id="IPR023213">
    <property type="entry name" value="CAT-like_dom_sf"/>
</dbReference>
<name>A0ABD3GQR7_9MARC</name>
<evidence type="ECO:0000313" key="2">
    <source>
        <dbReference type="EMBL" id="KAL3680527.1"/>
    </source>
</evidence>